<dbReference type="OrthoDB" id="6174396at2"/>
<dbReference type="Proteomes" id="UP000000998">
    <property type="component" value="Plasmid pMAQU01"/>
</dbReference>
<geneLocation type="plasmid" evidence="1 2">
    <name>pMAQU01</name>
</geneLocation>
<evidence type="ECO:0000313" key="1">
    <source>
        <dbReference type="EMBL" id="ABM21135.1"/>
    </source>
</evidence>
<dbReference type="HOGENOM" id="CLU_1600739_0_0_6"/>
<reference evidence="2" key="1">
    <citation type="journal article" date="2011" name="Appl. Environ. Microbiol.">
        <title>Genomic potential of Marinobacter aquaeolei, a biogeochemical 'opportunitroph'.</title>
        <authorList>
            <person name="Singer E."/>
            <person name="Webb E.A."/>
            <person name="Nelson W.C."/>
            <person name="Heidelberg J.F."/>
            <person name="Ivanova N."/>
            <person name="Pati A."/>
            <person name="Edwards K.J."/>
        </authorList>
    </citation>
    <scope>NUCLEOTIDE SEQUENCE [LARGE SCALE GENOMIC DNA]</scope>
    <source>
        <strain evidence="2">ATCC 700491 / DSM 11845 / VT8</strain>
    </source>
</reference>
<dbReference type="AlphaFoldDB" id="A1U816"/>
<protein>
    <submittedName>
        <fullName evidence="1">Uncharacterized protein</fullName>
    </submittedName>
</protein>
<accession>A1U816</accession>
<organism evidence="1 2">
    <name type="scientific">Marinobacter nauticus (strain ATCC 700491 / DSM 11845 / VT8)</name>
    <name type="common">Marinobacter aquaeolei</name>
    <dbReference type="NCBI Taxonomy" id="351348"/>
    <lineage>
        <taxon>Bacteria</taxon>
        <taxon>Pseudomonadati</taxon>
        <taxon>Pseudomonadota</taxon>
        <taxon>Gammaproteobacteria</taxon>
        <taxon>Pseudomonadales</taxon>
        <taxon>Marinobacteraceae</taxon>
        <taxon>Marinobacter</taxon>
    </lineage>
</organism>
<dbReference type="KEGG" id="maq:Maqu_4284"/>
<keyword evidence="1" id="KW-0614">Plasmid</keyword>
<proteinExistence type="predicted"/>
<name>A1U816_MARN8</name>
<dbReference type="EMBL" id="CP000515">
    <property type="protein sequence ID" value="ABM21135.1"/>
    <property type="molecule type" value="Genomic_DNA"/>
</dbReference>
<dbReference type="eggNOG" id="ENOG502ZM5E">
    <property type="taxonomic scope" value="Bacteria"/>
</dbReference>
<sequence>MIQPSIMRFDRDGWKQTPSITLNEGDLIYHQRTLLEVTEKPKMVGEKVQISAKPADVADDPIVIAVGGSWRDRQATTAVMDYTNAACRDFGDGTHMIAELEAGPGAIFSPRLTAKELEAWCLENLERFEVFFEANEAALDAGAIVKMDPWWETQTDTAETRQTPGR</sequence>
<evidence type="ECO:0000313" key="2">
    <source>
        <dbReference type="Proteomes" id="UP000000998"/>
    </source>
</evidence>
<dbReference type="RefSeq" id="WP_011783218.1">
    <property type="nucleotide sequence ID" value="NC_008738.1"/>
</dbReference>
<gene>
    <name evidence="1" type="ordered locus">Maqu_4284</name>
</gene>